<evidence type="ECO:0000256" key="4">
    <source>
        <dbReference type="ARBA" id="ARBA00022525"/>
    </source>
</evidence>
<evidence type="ECO:0000256" key="6">
    <source>
        <dbReference type="ARBA" id="ARBA00022729"/>
    </source>
</evidence>
<feature type="region of interest" description="Disordered" evidence="8">
    <location>
        <begin position="55"/>
        <end position="98"/>
    </location>
</feature>
<dbReference type="PANTHER" id="PTHR33348:SF40">
    <property type="entry name" value="PRECURSOR OF CEP3"/>
    <property type="match status" value="1"/>
</dbReference>
<dbReference type="InterPro" id="IPR033250">
    <property type="entry name" value="CEP"/>
</dbReference>
<dbReference type="GeneID" id="113870263"/>
<reference evidence="11" key="2">
    <citation type="submission" date="2025-08" db="UniProtKB">
        <authorList>
            <consortium name="RefSeq"/>
        </authorList>
    </citation>
    <scope>IDENTIFICATION</scope>
    <source>
        <tissue evidence="11">Young leaves</tissue>
    </source>
</reference>
<gene>
    <name evidence="11" type="primary">LOC113870263</name>
</gene>
<evidence type="ECO:0000256" key="9">
    <source>
        <dbReference type="SAM" id="SignalP"/>
    </source>
</evidence>
<dbReference type="Proteomes" id="UP000694853">
    <property type="component" value="Unplaced"/>
</dbReference>
<keyword evidence="3" id="KW-0052">Apoplast</keyword>
<keyword evidence="7" id="KW-0379">Hydroxylation</keyword>
<dbReference type="GO" id="GO:1901371">
    <property type="term" value="P:regulation of leaf morphogenesis"/>
    <property type="evidence" value="ECO:0007669"/>
    <property type="project" value="TreeGrafter"/>
</dbReference>
<evidence type="ECO:0000256" key="1">
    <source>
        <dbReference type="ARBA" id="ARBA00004271"/>
    </source>
</evidence>
<evidence type="ECO:0000256" key="2">
    <source>
        <dbReference type="ARBA" id="ARBA00008963"/>
    </source>
</evidence>
<evidence type="ECO:0000256" key="3">
    <source>
        <dbReference type="ARBA" id="ARBA00022523"/>
    </source>
</evidence>
<dbReference type="GO" id="GO:0005179">
    <property type="term" value="F:hormone activity"/>
    <property type="evidence" value="ECO:0007669"/>
    <property type="project" value="UniProtKB-KW"/>
</dbReference>
<sequence length="98" mass="10521">MRQNKSFFSLILLALIIFCQGFQSIEGIRYLKSDEIMQHKMHIGIFSTTDAAAITDLSPPTPPTEAVGGSPPAPGHDVDNFRPTAPGHSPGVGHSVHN</sequence>
<dbReference type="OrthoDB" id="1863260at2759"/>
<keyword evidence="5" id="KW-0372">Hormone</keyword>
<feature type="chain" id="PRO_5034752080" evidence="9">
    <location>
        <begin position="22"/>
        <end position="98"/>
    </location>
</feature>
<evidence type="ECO:0000256" key="8">
    <source>
        <dbReference type="SAM" id="MobiDB-lite"/>
    </source>
</evidence>
<organism evidence="10 11">
    <name type="scientific">Abrus precatorius</name>
    <name type="common">Indian licorice</name>
    <name type="synonym">Glycine abrus</name>
    <dbReference type="NCBI Taxonomy" id="3816"/>
    <lineage>
        <taxon>Eukaryota</taxon>
        <taxon>Viridiplantae</taxon>
        <taxon>Streptophyta</taxon>
        <taxon>Embryophyta</taxon>
        <taxon>Tracheophyta</taxon>
        <taxon>Spermatophyta</taxon>
        <taxon>Magnoliopsida</taxon>
        <taxon>eudicotyledons</taxon>
        <taxon>Gunneridae</taxon>
        <taxon>Pentapetalae</taxon>
        <taxon>rosids</taxon>
        <taxon>fabids</taxon>
        <taxon>Fabales</taxon>
        <taxon>Fabaceae</taxon>
        <taxon>Papilionoideae</taxon>
        <taxon>50 kb inversion clade</taxon>
        <taxon>NPAAA clade</taxon>
        <taxon>indigoferoid/millettioid clade</taxon>
        <taxon>Abreae</taxon>
        <taxon>Abrus</taxon>
    </lineage>
</organism>
<dbReference type="PANTHER" id="PTHR33348">
    <property type="entry name" value="PRECURSOR OF CEP5"/>
    <property type="match status" value="1"/>
</dbReference>
<evidence type="ECO:0000256" key="5">
    <source>
        <dbReference type="ARBA" id="ARBA00022702"/>
    </source>
</evidence>
<feature type="signal peptide" evidence="9">
    <location>
        <begin position="1"/>
        <end position="21"/>
    </location>
</feature>
<dbReference type="GO" id="GO:0048046">
    <property type="term" value="C:apoplast"/>
    <property type="evidence" value="ECO:0007669"/>
    <property type="project" value="UniProtKB-SubCell"/>
</dbReference>
<keyword evidence="4" id="KW-0964">Secreted</keyword>
<proteinExistence type="inferred from homology"/>
<keyword evidence="6 9" id="KW-0732">Signal</keyword>
<dbReference type="GO" id="GO:2000280">
    <property type="term" value="P:regulation of root development"/>
    <property type="evidence" value="ECO:0007669"/>
    <property type="project" value="TreeGrafter"/>
</dbReference>
<reference evidence="10" key="1">
    <citation type="journal article" date="2019" name="Toxins">
        <title>Detection of Abrin-Like and Prepropulchellin-Like Toxin Genes and Transcripts Using Whole Genome Sequencing and Full-Length Transcript Sequencing of Abrus precatorius.</title>
        <authorList>
            <person name="Hovde B.T."/>
            <person name="Daligault H.E."/>
            <person name="Hanschen E.R."/>
            <person name="Kunde Y.A."/>
            <person name="Johnson M.B."/>
            <person name="Starkenburg S.R."/>
            <person name="Johnson S.L."/>
        </authorList>
    </citation>
    <scope>NUCLEOTIDE SEQUENCE [LARGE SCALE GENOMIC DNA]</scope>
</reference>
<name>A0A8B8M1W4_ABRPR</name>
<evidence type="ECO:0000313" key="10">
    <source>
        <dbReference type="Proteomes" id="UP000694853"/>
    </source>
</evidence>
<comment type="similarity">
    <text evidence="2">Belongs to the C-terminally encoded plant signaling peptide (CEP) family.</text>
</comment>
<keyword evidence="10" id="KW-1185">Reference proteome</keyword>
<comment type="subcellular location">
    <subcellularLocation>
        <location evidence="1">Secreted</location>
        <location evidence="1">Extracellular space</location>
        <location evidence="1">Apoplast</location>
    </subcellularLocation>
</comment>
<accession>A0A8B8M1W4</accession>
<dbReference type="AlphaFoldDB" id="A0A8B8M1W4"/>
<dbReference type="KEGG" id="aprc:113870263"/>
<dbReference type="GO" id="GO:0006995">
    <property type="term" value="P:cellular response to nitrogen starvation"/>
    <property type="evidence" value="ECO:0007669"/>
    <property type="project" value="UniProtKB-ARBA"/>
</dbReference>
<dbReference type="RefSeq" id="XP_027362656.1">
    <property type="nucleotide sequence ID" value="XM_027506855.1"/>
</dbReference>
<evidence type="ECO:0000256" key="7">
    <source>
        <dbReference type="ARBA" id="ARBA00023278"/>
    </source>
</evidence>
<protein>
    <submittedName>
        <fullName evidence="11">Precursor of CEP3-like</fullName>
    </submittedName>
</protein>
<evidence type="ECO:0000313" key="11">
    <source>
        <dbReference type="RefSeq" id="XP_027362656.1"/>
    </source>
</evidence>
<dbReference type="GO" id="GO:1902025">
    <property type="term" value="P:nitrate import"/>
    <property type="evidence" value="ECO:0007669"/>
    <property type="project" value="TreeGrafter"/>
</dbReference>
<dbReference type="GO" id="GO:0048364">
    <property type="term" value="P:root development"/>
    <property type="evidence" value="ECO:0007669"/>
    <property type="project" value="InterPro"/>
</dbReference>